<name>X0WRQ1_9ZZZZ</name>
<feature type="non-terminal residue" evidence="1">
    <location>
        <position position="1"/>
    </location>
</feature>
<accession>X0WRQ1</accession>
<evidence type="ECO:0000313" key="1">
    <source>
        <dbReference type="EMBL" id="GAG33624.1"/>
    </source>
</evidence>
<proteinExistence type="predicted"/>
<sequence length="245" mass="28270">HYENNIEKKWLDGFEVTKKRWPEVLQMVRKYDQPGKFITIPGFEWHSTSLGDYHILFPTLEGEYVRFDDLRQFQRFAKQRGAIMVPHHPANRLGHRGANLAWLDPDVSPVIEMFSEWGNAEHDRACSGYIRHTEGGRWTRNTLHHFLAQGHRLGVIASTDDHLGFPGGYREGLAAVLAAELTREAIFDAIRNRRTYAVTGDRIALDFQLNGRLMGSELSYTRQRELAVTVTGWDQLDRVEILKNN</sequence>
<dbReference type="EMBL" id="BARS01046850">
    <property type="protein sequence ID" value="GAG33624.1"/>
    <property type="molecule type" value="Genomic_DNA"/>
</dbReference>
<dbReference type="SUPFAM" id="SSF89550">
    <property type="entry name" value="PHP domain-like"/>
    <property type="match status" value="1"/>
</dbReference>
<feature type="non-terminal residue" evidence="1">
    <location>
        <position position="245"/>
    </location>
</feature>
<protein>
    <recommendedName>
        <fullName evidence="2">DUF3604 domain-containing protein</fullName>
    </recommendedName>
</protein>
<dbReference type="Gene3D" id="3.20.20.140">
    <property type="entry name" value="Metal-dependent hydrolases"/>
    <property type="match status" value="1"/>
</dbReference>
<evidence type="ECO:0008006" key="2">
    <source>
        <dbReference type="Google" id="ProtNLM"/>
    </source>
</evidence>
<dbReference type="InterPro" id="IPR022028">
    <property type="entry name" value="DUF3604"/>
</dbReference>
<comment type="caution">
    <text evidence="1">The sequence shown here is derived from an EMBL/GenBank/DDBJ whole genome shotgun (WGS) entry which is preliminary data.</text>
</comment>
<dbReference type="InterPro" id="IPR016195">
    <property type="entry name" value="Pol/histidinol_Pase-like"/>
</dbReference>
<dbReference type="Pfam" id="PF12228">
    <property type="entry name" value="DUF3604"/>
    <property type="match status" value="1"/>
</dbReference>
<dbReference type="AlphaFoldDB" id="X0WRQ1"/>
<organism evidence="1">
    <name type="scientific">marine sediment metagenome</name>
    <dbReference type="NCBI Taxonomy" id="412755"/>
    <lineage>
        <taxon>unclassified sequences</taxon>
        <taxon>metagenomes</taxon>
        <taxon>ecological metagenomes</taxon>
    </lineage>
</organism>
<reference evidence="1" key="1">
    <citation type="journal article" date="2014" name="Front. Microbiol.">
        <title>High frequency of phylogenetically diverse reductive dehalogenase-homologous genes in deep subseafloor sedimentary metagenomes.</title>
        <authorList>
            <person name="Kawai M."/>
            <person name="Futagami T."/>
            <person name="Toyoda A."/>
            <person name="Takaki Y."/>
            <person name="Nishi S."/>
            <person name="Hori S."/>
            <person name="Arai W."/>
            <person name="Tsubouchi T."/>
            <person name="Morono Y."/>
            <person name="Uchiyama I."/>
            <person name="Ito T."/>
            <person name="Fujiyama A."/>
            <person name="Inagaki F."/>
            <person name="Takami H."/>
        </authorList>
    </citation>
    <scope>NUCLEOTIDE SEQUENCE</scope>
    <source>
        <strain evidence="1">Expedition CK06-06</strain>
    </source>
</reference>
<gene>
    <name evidence="1" type="ORF">S01H1_70446</name>
</gene>